<evidence type="ECO:0000256" key="4">
    <source>
        <dbReference type="ARBA" id="ARBA00022801"/>
    </source>
</evidence>
<dbReference type="Proteomes" id="UP000184184">
    <property type="component" value="Unassembled WGS sequence"/>
</dbReference>
<dbReference type="InterPro" id="IPR005249">
    <property type="entry name" value="YqeK"/>
</dbReference>
<dbReference type="GO" id="GO:0008803">
    <property type="term" value="F:bis(5'-nucleosyl)-tetraphosphatase (symmetrical) activity"/>
    <property type="evidence" value="ECO:0007669"/>
    <property type="project" value="UniProtKB-EC"/>
</dbReference>
<proteinExistence type="predicted"/>
<dbReference type="SUPFAM" id="SSF109604">
    <property type="entry name" value="HD-domain/PDEase-like"/>
    <property type="match status" value="1"/>
</dbReference>
<dbReference type="RefSeq" id="WP_073201606.1">
    <property type="nucleotide sequence ID" value="NZ_FRCZ01000003.1"/>
</dbReference>
<evidence type="ECO:0000313" key="8">
    <source>
        <dbReference type="EMBL" id="SHN10357.1"/>
    </source>
</evidence>
<dbReference type="CDD" id="cd00077">
    <property type="entry name" value="HDc"/>
    <property type="match status" value="1"/>
</dbReference>
<dbReference type="AlphaFoldDB" id="A0A1M7P2V4"/>
<dbReference type="InterPro" id="IPR003607">
    <property type="entry name" value="HD/PDEase_dom"/>
</dbReference>
<dbReference type="NCBIfam" id="TIGR00488">
    <property type="entry name" value="bis(5'-nucleosyl)-tetraphosphatase (symmetrical) YqeK"/>
    <property type="match status" value="1"/>
</dbReference>
<dbReference type="Gene3D" id="1.10.3210.10">
    <property type="entry name" value="Hypothetical protein af1432"/>
    <property type="match status" value="1"/>
</dbReference>
<dbReference type="STRING" id="1027249.SAMN05216179_1898"/>
<evidence type="ECO:0000256" key="2">
    <source>
        <dbReference type="ARBA" id="ARBA00022723"/>
    </source>
</evidence>
<keyword evidence="3" id="KW-0547">Nucleotide-binding</keyword>
<keyword evidence="4 8" id="KW-0378">Hydrolase</keyword>
<dbReference type="EMBL" id="FRCZ01000003">
    <property type="protein sequence ID" value="SHN10357.1"/>
    <property type="molecule type" value="Genomic_DNA"/>
</dbReference>
<reference evidence="8 9" key="1">
    <citation type="submission" date="2016-11" db="EMBL/GenBank/DDBJ databases">
        <authorList>
            <person name="Jaros S."/>
            <person name="Januszkiewicz K."/>
            <person name="Wedrychowicz H."/>
        </authorList>
    </citation>
    <scope>NUCLEOTIDE SEQUENCE [LARGE SCALE GENOMIC DNA]</scope>
    <source>
        <strain evidence="8 9">CGMCC 1.10681</strain>
    </source>
</reference>
<keyword evidence="2" id="KW-0479">Metal-binding</keyword>
<dbReference type="SMART" id="SM00471">
    <property type="entry name" value="HDc"/>
    <property type="match status" value="1"/>
</dbReference>
<dbReference type="OrthoDB" id="9782134at2"/>
<dbReference type="PROSITE" id="PS51831">
    <property type="entry name" value="HD"/>
    <property type="match status" value="1"/>
</dbReference>
<dbReference type="PANTHER" id="PTHR35795">
    <property type="entry name" value="SLR1885 PROTEIN"/>
    <property type="match status" value="1"/>
</dbReference>
<dbReference type="PANTHER" id="PTHR35795:SF1">
    <property type="entry name" value="BIS(5'-NUCLEOSYL)-TETRAPHOSPHATASE, SYMMETRICAL"/>
    <property type="match status" value="1"/>
</dbReference>
<dbReference type="InterPro" id="IPR006674">
    <property type="entry name" value="HD_domain"/>
</dbReference>
<dbReference type="NCBIfam" id="TIGR00277">
    <property type="entry name" value="HDIG"/>
    <property type="match status" value="1"/>
</dbReference>
<dbReference type="EC" id="3.6.1.41" evidence="1"/>
<dbReference type="GO" id="GO:0000166">
    <property type="term" value="F:nucleotide binding"/>
    <property type="evidence" value="ECO:0007669"/>
    <property type="project" value="UniProtKB-KW"/>
</dbReference>
<name>A0A1M7P2V4_9BACI</name>
<evidence type="ECO:0000256" key="6">
    <source>
        <dbReference type="ARBA" id="ARBA00049417"/>
    </source>
</evidence>
<organism evidence="8 9">
    <name type="scientific">Gracilibacillus kekensis</name>
    <dbReference type="NCBI Taxonomy" id="1027249"/>
    <lineage>
        <taxon>Bacteria</taxon>
        <taxon>Bacillati</taxon>
        <taxon>Bacillota</taxon>
        <taxon>Bacilli</taxon>
        <taxon>Bacillales</taxon>
        <taxon>Bacillaceae</taxon>
        <taxon>Gracilibacillus</taxon>
    </lineage>
</organism>
<gene>
    <name evidence="8" type="ORF">SAMN05216179_1898</name>
</gene>
<accession>A0A1M7P2V4</accession>
<dbReference type="InterPro" id="IPR051094">
    <property type="entry name" value="Diverse_Catalytic_Enzymes"/>
</dbReference>
<evidence type="ECO:0000259" key="7">
    <source>
        <dbReference type="PROSITE" id="PS51831"/>
    </source>
</evidence>
<evidence type="ECO:0000256" key="1">
    <source>
        <dbReference type="ARBA" id="ARBA00012506"/>
    </source>
</evidence>
<keyword evidence="9" id="KW-1185">Reference proteome</keyword>
<evidence type="ECO:0000313" key="9">
    <source>
        <dbReference type="Proteomes" id="UP000184184"/>
    </source>
</evidence>
<comment type="catalytic activity">
    <reaction evidence="6">
        <text>P(1),P(4)-bis(5'-adenosyl) tetraphosphate + H2O = 2 ADP + 2 H(+)</text>
        <dbReference type="Rhea" id="RHEA:24252"/>
        <dbReference type="ChEBI" id="CHEBI:15377"/>
        <dbReference type="ChEBI" id="CHEBI:15378"/>
        <dbReference type="ChEBI" id="CHEBI:58141"/>
        <dbReference type="ChEBI" id="CHEBI:456216"/>
        <dbReference type="EC" id="3.6.1.41"/>
    </reaction>
</comment>
<keyword evidence="5" id="KW-0408">Iron</keyword>
<dbReference type="GO" id="GO:0046872">
    <property type="term" value="F:metal ion binding"/>
    <property type="evidence" value="ECO:0007669"/>
    <property type="project" value="UniProtKB-KW"/>
</dbReference>
<evidence type="ECO:0000256" key="3">
    <source>
        <dbReference type="ARBA" id="ARBA00022741"/>
    </source>
</evidence>
<evidence type="ECO:0000256" key="5">
    <source>
        <dbReference type="ARBA" id="ARBA00023004"/>
    </source>
</evidence>
<protein>
    <recommendedName>
        <fullName evidence="1">bis(5'-nucleosyl)-tetraphosphatase (symmetrical)</fullName>
        <ecNumber evidence="1">3.6.1.41</ecNumber>
    </recommendedName>
</protein>
<dbReference type="InterPro" id="IPR006675">
    <property type="entry name" value="HDIG_dom"/>
</dbReference>
<sequence>MEADKALKIVEKQLTKKRYEHTVRVMETALDLAKHYKVDEQKIELAAILHDYAKYRDPKEMKRWIIEEKLPHDLLEHHPELWHAPVGAKMVERELGVSDPQIISAIHWHTTGKRHMSVMDKVIFIADYIEPGRDFPGVDEVRGIVYHDLDQACWLAARNTITFLMSRNQPIYPDTFQLYNEKLGRNMNGK</sequence>
<dbReference type="Pfam" id="PF01966">
    <property type="entry name" value="HD"/>
    <property type="match status" value="1"/>
</dbReference>
<feature type="domain" description="HD" evidence="7">
    <location>
        <begin position="18"/>
        <end position="132"/>
    </location>
</feature>